<dbReference type="Pfam" id="PF00014">
    <property type="entry name" value="Kunitz_BPTI"/>
    <property type="match status" value="1"/>
</dbReference>
<dbReference type="PANTHER" id="PTHR10083">
    <property type="entry name" value="KUNITZ-TYPE PROTEASE INHIBITOR-RELATED"/>
    <property type="match status" value="1"/>
</dbReference>
<keyword evidence="4" id="KW-0677">Repeat</keyword>
<dbReference type="Gene3D" id="4.10.410.10">
    <property type="entry name" value="Pancreatic trypsin inhibitor Kunitz domain"/>
    <property type="match status" value="1"/>
</dbReference>
<dbReference type="PROSITE" id="PS00280">
    <property type="entry name" value="BPTI_KUNITZ_1"/>
    <property type="match status" value="1"/>
</dbReference>
<feature type="chain" id="PRO_5005515813" evidence="7">
    <location>
        <begin position="20"/>
        <end position="103"/>
    </location>
</feature>
<dbReference type="InterPro" id="IPR036880">
    <property type="entry name" value="Kunitz_BPTI_sf"/>
</dbReference>
<evidence type="ECO:0000256" key="2">
    <source>
        <dbReference type="ARBA" id="ARBA00022525"/>
    </source>
</evidence>
<dbReference type="GO" id="GO:0004867">
    <property type="term" value="F:serine-type endopeptidase inhibitor activity"/>
    <property type="evidence" value="ECO:0007669"/>
    <property type="project" value="UniProtKB-KW"/>
</dbReference>
<dbReference type="InterPro" id="IPR020901">
    <property type="entry name" value="Prtase_inh_Kunz-CS"/>
</dbReference>
<dbReference type="PRINTS" id="PR00759">
    <property type="entry name" value="BASICPTASE"/>
</dbReference>
<protein>
    <submittedName>
        <fullName evidence="9">Putative salivary kunitz domain protein</fullName>
    </submittedName>
</protein>
<keyword evidence="3" id="KW-0646">Protease inhibitor</keyword>
<dbReference type="SMART" id="SM00131">
    <property type="entry name" value="KU"/>
    <property type="match status" value="1"/>
</dbReference>
<feature type="signal peptide" evidence="7">
    <location>
        <begin position="1"/>
        <end position="19"/>
    </location>
</feature>
<dbReference type="FunFam" id="4.10.410.10:FF:000020">
    <property type="entry name" value="Collagen, type VI, alpha 3"/>
    <property type="match status" value="1"/>
</dbReference>
<dbReference type="InterPro" id="IPR002223">
    <property type="entry name" value="Kunitz_BPTI"/>
</dbReference>
<keyword evidence="6" id="KW-1015">Disulfide bond</keyword>
<accession>A0A0K8R575</accession>
<evidence type="ECO:0000256" key="3">
    <source>
        <dbReference type="ARBA" id="ARBA00022690"/>
    </source>
</evidence>
<evidence type="ECO:0000256" key="1">
    <source>
        <dbReference type="ARBA" id="ARBA00004613"/>
    </source>
</evidence>
<proteinExistence type="evidence at transcript level"/>
<dbReference type="EMBL" id="GADI01007612">
    <property type="protein sequence ID" value="JAA66196.1"/>
    <property type="molecule type" value="mRNA"/>
</dbReference>
<evidence type="ECO:0000256" key="6">
    <source>
        <dbReference type="ARBA" id="ARBA00023157"/>
    </source>
</evidence>
<evidence type="ECO:0000256" key="7">
    <source>
        <dbReference type="SAM" id="SignalP"/>
    </source>
</evidence>
<feature type="domain" description="BPTI/Kunitz inhibitor" evidence="8">
    <location>
        <begin position="29"/>
        <end position="80"/>
    </location>
</feature>
<evidence type="ECO:0000256" key="4">
    <source>
        <dbReference type="ARBA" id="ARBA00022737"/>
    </source>
</evidence>
<organism evidence="9">
    <name type="scientific">Ixodes ricinus</name>
    <name type="common">Common tick</name>
    <name type="synonym">Acarus ricinus</name>
    <dbReference type="NCBI Taxonomy" id="34613"/>
    <lineage>
        <taxon>Eukaryota</taxon>
        <taxon>Metazoa</taxon>
        <taxon>Ecdysozoa</taxon>
        <taxon>Arthropoda</taxon>
        <taxon>Chelicerata</taxon>
        <taxon>Arachnida</taxon>
        <taxon>Acari</taxon>
        <taxon>Parasitiformes</taxon>
        <taxon>Ixodida</taxon>
        <taxon>Ixodoidea</taxon>
        <taxon>Ixodidae</taxon>
        <taxon>Ixodinae</taxon>
        <taxon>Ixodes</taxon>
    </lineage>
</organism>
<evidence type="ECO:0000259" key="8">
    <source>
        <dbReference type="PROSITE" id="PS50279"/>
    </source>
</evidence>
<comment type="subcellular location">
    <subcellularLocation>
        <location evidence="1">Secreted</location>
    </subcellularLocation>
</comment>
<name>A0A0K8R575_IXORI</name>
<keyword evidence="5" id="KW-0722">Serine protease inhibitor</keyword>
<keyword evidence="7" id="KW-0732">Signal</keyword>
<dbReference type="AlphaFoldDB" id="A0A0K8R575"/>
<dbReference type="PANTHER" id="PTHR10083:SF374">
    <property type="entry name" value="BPTI_KUNITZ INHIBITOR DOMAIN-CONTAINING PROTEIN"/>
    <property type="match status" value="1"/>
</dbReference>
<dbReference type="GO" id="GO:0005615">
    <property type="term" value="C:extracellular space"/>
    <property type="evidence" value="ECO:0007669"/>
    <property type="project" value="TreeGrafter"/>
</dbReference>
<dbReference type="PROSITE" id="PS50279">
    <property type="entry name" value="BPTI_KUNITZ_2"/>
    <property type="match status" value="1"/>
</dbReference>
<reference evidence="9" key="1">
    <citation type="submission" date="2012-12" db="EMBL/GenBank/DDBJ databases">
        <title>Identification and characterization of a phenylalanine ammonia-lyase gene family in Isatis indigotica Fort.</title>
        <authorList>
            <person name="Liu Q."/>
            <person name="Chen J."/>
            <person name="Zhou X."/>
            <person name="Di P."/>
            <person name="Xiao Y."/>
            <person name="Xuan H."/>
            <person name="Zhang L."/>
            <person name="Chen W."/>
        </authorList>
    </citation>
    <scope>NUCLEOTIDE SEQUENCE</scope>
    <source>
        <tissue evidence="9">Salivary gland</tissue>
    </source>
</reference>
<evidence type="ECO:0000313" key="9">
    <source>
        <dbReference type="EMBL" id="JAA66196.1"/>
    </source>
</evidence>
<evidence type="ECO:0000256" key="5">
    <source>
        <dbReference type="ARBA" id="ARBA00022900"/>
    </source>
</evidence>
<sequence>MQFIFVVTFVFLACSVVDGKLTKGTKYICALYPDDGPCQGTYYHSFILILTTKTCKKFIYGGCQGNDNSFADEDECLKKCKGSRSSKHMLCPLRRSGMPIYNS</sequence>
<dbReference type="InterPro" id="IPR050098">
    <property type="entry name" value="TFPI/VKTCI-like"/>
</dbReference>
<keyword evidence="2" id="KW-0964">Secreted</keyword>
<dbReference type="SUPFAM" id="SSF57362">
    <property type="entry name" value="BPTI-like"/>
    <property type="match status" value="1"/>
</dbReference>